<feature type="transmembrane region" description="Helical" evidence="1">
    <location>
        <begin position="215"/>
        <end position="235"/>
    </location>
</feature>
<dbReference type="EMBL" id="SPLM01000006">
    <property type="protein sequence ID" value="TMW66850.1"/>
    <property type="molecule type" value="Genomic_DNA"/>
</dbReference>
<dbReference type="Proteomes" id="UP000794436">
    <property type="component" value="Unassembled WGS sequence"/>
</dbReference>
<feature type="transmembrane region" description="Helical" evidence="1">
    <location>
        <begin position="392"/>
        <end position="412"/>
    </location>
</feature>
<reference evidence="2" key="1">
    <citation type="submission" date="2019-03" db="EMBL/GenBank/DDBJ databases">
        <title>Long read genome sequence of the mycoparasitic Pythium oligandrum ATCC 38472 isolated from sugarbeet rhizosphere.</title>
        <authorList>
            <person name="Gaulin E."/>
        </authorList>
    </citation>
    <scope>NUCLEOTIDE SEQUENCE</scope>
    <source>
        <strain evidence="2">ATCC 38472_TT</strain>
    </source>
</reference>
<dbReference type="AlphaFoldDB" id="A0A8K1CNZ9"/>
<sequence length="527" mass="58930">MRAITVHPVVAAEASRISSRSLSSRLNAFSVAPSKAFLRIVSVLTGFGRIHQRYTVAKLHEFEHYRQTTSLWRVVGILLSTPVLGFLGTLFPVWIPLQDPRLGFSNNPGSLVHYFLMVVLATLGATLIPRACIGFTREQFSRTKVGIIVGCVAVSTTGVYAIAASIWRFPVLFAIILSSAVFCPSIILCHSFLLKDLLAKSSPYRKQLLGSVPWVVVRCSQIVIYPAFTALFEVVDAGHQILLTLAFPILKHCIKTISRKVGKGFNDFNEEMAVTGVEISASLYQSMLMQSTPSLLTTAIIIMVDVVHGLLGIKVFMDKPSIVTRHAVLETALRHIEKSRLEKKSVTWADLRQSQFRPTMASDKRKVMIEEQQLGDVVVIQALEILQAAENILFVEYFGVAIPIVNVIYLAIASQADSARYNPKLAPFHASNERLVDGVRAILVYSLLQSVTLLAMLAVMRYRYRLSTARLLSFILERHWWSLQGKMIGWLPLFLHFSLLHYGADFKFKFDIEHSVQDTESQQEVPS</sequence>
<gene>
    <name evidence="2" type="ORF">Poli38472_011966</name>
</gene>
<keyword evidence="1" id="KW-1133">Transmembrane helix</keyword>
<keyword evidence="1" id="KW-0472">Membrane</keyword>
<feature type="transmembrane region" description="Helical" evidence="1">
    <location>
        <begin position="145"/>
        <end position="167"/>
    </location>
</feature>
<protein>
    <submittedName>
        <fullName evidence="2">Uncharacterized protein</fullName>
    </submittedName>
</protein>
<comment type="caution">
    <text evidence="2">The sequence shown here is derived from an EMBL/GenBank/DDBJ whole genome shotgun (WGS) entry which is preliminary data.</text>
</comment>
<accession>A0A8K1CNZ9</accession>
<feature type="transmembrane region" description="Helical" evidence="1">
    <location>
        <begin position="295"/>
        <end position="316"/>
    </location>
</feature>
<keyword evidence="3" id="KW-1185">Reference proteome</keyword>
<feature type="transmembrane region" description="Helical" evidence="1">
    <location>
        <begin position="442"/>
        <end position="462"/>
    </location>
</feature>
<name>A0A8K1CNZ9_PYTOL</name>
<keyword evidence="1" id="KW-0812">Transmembrane</keyword>
<feature type="transmembrane region" description="Helical" evidence="1">
    <location>
        <begin position="71"/>
        <end position="91"/>
    </location>
</feature>
<organism evidence="2 3">
    <name type="scientific">Pythium oligandrum</name>
    <name type="common">Mycoparasitic fungus</name>
    <dbReference type="NCBI Taxonomy" id="41045"/>
    <lineage>
        <taxon>Eukaryota</taxon>
        <taxon>Sar</taxon>
        <taxon>Stramenopiles</taxon>
        <taxon>Oomycota</taxon>
        <taxon>Peronosporomycetes</taxon>
        <taxon>Pythiales</taxon>
        <taxon>Pythiaceae</taxon>
        <taxon>Pythium</taxon>
    </lineage>
</organism>
<evidence type="ECO:0000313" key="3">
    <source>
        <dbReference type="Proteomes" id="UP000794436"/>
    </source>
</evidence>
<feature type="transmembrane region" description="Helical" evidence="1">
    <location>
        <begin position="111"/>
        <end position="133"/>
    </location>
</feature>
<evidence type="ECO:0000313" key="2">
    <source>
        <dbReference type="EMBL" id="TMW66850.1"/>
    </source>
</evidence>
<feature type="transmembrane region" description="Helical" evidence="1">
    <location>
        <begin position="173"/>
        <end position="194"/>
    </location>
</feature>
<proteinExistence type="predicted"/>
<dbReference type="OrthoDB" id="123392at2759"/>
<evidence type="ECO:0000256" key="1">
    <source>
        <dbReference type="SAM" id="Phobius"/>
    </source>
</evidence>